<evidence type="ECO:0000256" key="22">
    <source>
        <dbReference type="SAM" id="SignalP"/>
    </source>
</evidence>
<feature type="binding site" evidence="19">
    <location>
        <position position="955"/>
    </location>
    <ligand>
        <name>Zn(2+)</name>
        <dbReference type="ChEBI" id="CHEBI:29105"/>
        <label>2</label>
        <note>catalytic</note>
    </ligand>
</feature>
<gene>
    <name evidence="23" type="ORF">CHIRRI_LOCUS9310</name>
</gene>
<evidence type="ECO:0000256" key="8">
    <source>
        <dbReference type="ARBA" id="ARBA00023049"/>
    </source>
</evidence>
<dbReference type="PANTHER" id="PTHR10514:SF27">
    <property type="entry name" value="ANGIOTENSIN-CONVERTING ENZYME"/>
    <property type="match status" value="1"/>
</dbReference>
<feature type="glycosylation site" description="N-linked (GlcNAc...) asparagine" evidence="18">
    <location>
        <position position="127"/>
    </location>
</feature>
<dbReference type="PANTHER" id="PTHR10514">
    <property type="entry name" value="ANGIOTENSIN-CONVERTING ENZYME"/>
    <property type="match status" value="1"/>
</dbReference>
<feature type="binding site" evidence="19">
    <location>
        <position position="983"/>
    </location>
    <ligand>
        <name>Zn(2+)</name>
        <dbReference type="ChEBI" id="CHEBI:29105"/>
        <label>2</label>
        <note>catalytic</note>
    </ligand>
</feature>
<feature type="chain" id="PRO_5040284232" description="Angiotensin-converting enzyme" evidence="22">
    <location>
        <begin position="23"/>
        <end position="1209"/>
    </location>
</feature>
<keyword evidence="4 16" id="KW-0479">Metal-binding</keyword>
<evidence type="ECO:0000256" key="6">
    <source>
        <dbReference type="ARBA" id="ARBA00022801"/>
    </source>
</evidence>
<evidence type="ECO:0000313" key="24">
    <source>
        <dbReference type="Proteomes" id="UP001153620"/>
    </source>
</evidence>
<name>A0A9P0J5F0_9DIPT</name>
<evidence type="ECO:0000256" key="4">
    <source>
        <dbReference type="ARBA" id="ARBA00022723"/>
    </source>
</evidence>
<keyword evidence="10 14" id="KW-0325">Glycoprotein</keyword>
<feature type="active site" description="Proton donor 1" evidence="13">
    <location>
        <position position="505"/>
    </location>
</feature>
<dbReference type="SUPFAM" id="SSF55486">
    <property type="entry name" value="Metalloproteases ('zincins'), catalytic domain"/>
    <property type="match status" value="2"/>
</dbReference>
<reference evidence="23" key="2">
    <citation type="submission" date="2022-10" db="EMBL/GenBank/DDBJ databases">
        <authorList>
            <consortium name="ENA_rothamsted_submissions"/>
            <consortium name="culmorum"/>
            <person name="King R."/>
        </authorList>
    </citation>
    <scope>NUCLEOTIDE SEQUENCE</scope>
</reference>
<keyword evidence="3 21" id="KW-0645">Protease</keyword>
<comment type="caution">
    <text evidence="20">Lacks conserved residue(s) required for the propagation of feature annotation.</text>
</comment>
<feature type="binding site" evidence="16">
    <location>
        <position position="379"/>
    </location>
    <ligand>
        <name>Zn(2+)</name>
        <dbReference type="ChEBI" id="CHEBI:29105"/>
        <label>1</label>
        <note>catalytic</note>
    </ligand>
</feature>
<dbReference type="PRINTS" id="PR00791">
    <property type="entry name" value="PEPDIPTASEA"/>
</dbReference>
<organism evidence="23 24">
    <name type="scientific">Chironomus riparius</name>
    <dbReference type="NCBI Taxonomy" id="315576"/>
    <lineage>
        <taxon>Eukaryota</taxon>
        <taxon>Metazoa</taxon>
        <taxon>Ecdysozoa</taxon>
        <taxon>Arthropoda</taxon>
        <taxon>Hexapoda</taxon>
        <taxon>Insecta</taxon>
        <taxon>Pterygota</taxon>
        <taxon>Neoptera</taxon>
        <taxon>Endopterygota</taxon>
        <taxon>Diptera</taxon>
        <taxon>Nematocera</taxon>
        <taxon>Chironomoidea</taxon>
        <taxon>Chironomidae</taxon>
        <taxon>Chironominae</taxon>
        <taxon>Chironomus</taxon>
    </lineage>
</organism>
<dbReference type="AlphaFoldDB" id="A0A9P0J5F0"/>
<feature type="active site" description="Proton donor 2" evidence="15">
    <location>
        <position position="1085"/>
    </location>
</feature>
<keyword evidence="9 17" id="KW-1015">Disulfide bond</keyword>
<evidence type="ECO:0000256" key="3">
    <source>
        <dbReference type="ARBA" id="ARBA00022670"/>
    </source>
</evidence>
<dbReference type="GO" id="GO:0008237">
    <property type="term" value="F:metallopeptidase activity"/>
    <property type="evidence" value="ECO:0007669"/>
    <property type="project" value="UniProtKB-KW"/>
</dbReference>
<feature type="active site" description="Proton acceptor 2" evidence="15">
    <location>
        <position position="956"/>
    </location>
</feature>
<feature type="binding site" evidence="16">
    <location>
        <position position="375"/>
    </location>
    <ligand>
        <name>Zn(2+)</name>
        <dbReference type="ChEBI" id="CHEBI:29105"/>
        <label>1</label>
        <note>catalytic</note>
    </ligand>
</feature>
<keyword evidence="8 21" id="KW-0482">Metalloprotease</keyword>
<keyword evidence="5 22" id="KW-0732">Signal</keyword>
<evidence type="ECO:0000256" key="9">
    <source>
        <dbReference type="ARBA" id="ARBA00023157"/>
    </source>
</evidence>
<evidence type="ECO:0000256" key="14">
    <source>
        <dbReference type="PIRSR" id="PIRSR601548-10"/>
    </source>
</evidence>
<reference evidence="23" key="1">
    <citation type="submission" date="2022-01" db="EMBL/GenBank/DDBJ databases">
        <authorList>
            <person name="King R."/>
        </authorList>
    </citation>
    <scope>NUCLEOTIDE SEQUENCE</scope>
</reference>
<dbReference type="GO" id="GO:0008241">
    <property type="term" value="F:peptidyl-dipeptidase activity"/>
    <property type="evidence" value="ECO:0007669"/>
    <property type="project" value="UniProtKB-EC"/>
</dbReference>
<dbReference type="GO" id="GO:0005886">
    <property type="term" value="C:plasma membrane"/>
    <property type="evidence" value="ECO:0007669"/>
    <property type="project" value="TreeGrafter"/>
</dbReference>
<evidence type="ECO:0000256" key="16">
    <source>
        <dbReference type="PIRSR" id="PIRSR601548-3"/>
    </source>
</evidence>
<evidence type="ECO:0000256" key="5">
    <source>
        <dbReference type="ARBA" id="ARBA00022729"/>
    </source>
</evidence>
<feature type="signal peptide" evidence="22">
    <location>
        <begin position="1"/>
        <end position="22"/>
    </location>
</feature>
<dbReference type="EMBL" id="OU895879">
    <property type="protein sequence ID" value="CAH1727030.1"/>
    <property type="molecule type" value="Genomic_DNA"/>
</dbReference>
<evidence type="ECO:0000256" key="20">
    <source>
        <dbReference type="PROSITE-ProRule" id="PRU01355"/>
    </source>
</evidence>
<feature type="disulfide bond" evidence="20">
    <location>
        <begin position="1110"/>
        <end position="1128"/>
    </location>
</feature>
<dbReference type="GO" id="GO:0046872">
    <property type="term" value="F:metal ion binding"/>
    <property type="evidence" value="ECO:0007669"/>
    <property type="project" value="UniProtKB-KW"/>
</dbReference>
<evidence type="ECO:0000256" key="10">
    <source>
        <dbReference type="ARBA" id="ARBA00023180"/>
    </source>
</evidence>
<feature type="disulfide bond" evidence="20">
    <location>
        <begin position="924"/>
        <end position="942"/>
    </location>
</feature>
<feature type="binding site" evidence="19">
    <location>
        <position position="959"/>
    </location>
    <ligand>
        <name>Zn(2+)</name>
        <dbReference type="ChEBI" id="CHEBI:29105"/>
        <label>2</label>
        <note>catalytic</note>
    </ligand>
</feature>
<evidence type="ECO:0000256" key="19">
    <source>
        <dbReference type="PIRSR" id="PIRSR601548-8"/>
    </source>
</evidence>
<comment type="catalytic activity">
    <reaction evidence="11">
        <text>Release of a C-terminal dipeptide, oligopeptide-|-Xaa-Yaa, when Xaa is not Pro, and Yaa is neither Asp nor Glu. Thus, conversion of angiotensin I to angiotensin II, with increase in vasoconstrictor activity, but no action on angiotensin II.</text>
        <dbReference type="EC" id="3.4.15.1"/>
    </reaction>
</comment>
<dbReference type="CDD" id="cd06461">
    <property type="entry name" value="M2_ACE"/>
    <property type="match status" value="2"/>
</dbReference>
<evidence type="ECO:0000256" key="11">
    <source>
        <dbReference type="ARBA" id="ARBA00036868"/>
    </source>
</evidence>
<evidence type="ECO:0000313" key="23">
    <source>
        <dbReference type="EMBL" id="CAH1727030.1"/>
    </source>
</evidence>
<dbReference type="Gene3D" id="1.10.1370.30">
    <property type="match status" value="2"/>
</dbReference>
<evidence type="ECO:0000256" key="12">
    <source>
        <dbReference type="ARBA" id="ARBA00039858"/>
    </source>
</evidence>
<dbReference type="GO" id="GO:0006508">
    <property type="term" value="P:proteolysis"/>
    <property type="evidence" value="ECO:0007669"/>
    <property type="project" value="UniProtKB-KW"/>
</dbReference>
<evidence type="ECO:0000256" key="15">
    <source>
        <dbReference type="PIRSR" id="PIRSR601548-11"/>
    </source>
</evidence>
<sequence length="1209" mass="140221">MKQTLLVVAFIASILIVDVISAVTQEEMIEKLKTYDEETKKFCNAQAKGNWAAQTDVGNKEKEQAQAEASLAYANYRKEQYHENFKNIDTASFSDENVLRKLKILSNVGTAALSDDKFNLLTSTRTNMSGIYNKATICPYNKQVCNLETEGWTLDPDIDLKMASSTDFDEMKYIWEQWHDASGKHMREQYKTYIEIYNEAAILTNFSDAGAMWRSRFEVDDLESIVDNLWKEVEPLYTELHKYVRYKLLDLYGDKMNKSDEMIPAHILGNMWAQSWVHLYDRIKPFKHASSLDVTSKMEELHLTPKQLFEMSDEFYMSLGLPTSNMSFNDPSIIVKPEDRVIACHASAWDFCDGKDFRIKMCTKVNQEDFVTVHHEMGHIMYYLLYKDHPLLYRTGANPGFHEAIGDTIALSVSTPKHLEIVGLLNNYQDSEADNINSLFKMALERVAFLPFGLLIDKWRWDLFKGATTESQWNQRWWELREQYQKVRAPSVRGEEYFDPGAKYHIPADSQYIAYFVAHILEFSFYKSLCIEAGQYNPANPDEHPLHKCDFYTSKPAGAKLKAGLEMGYSRHWSEALEVLTGSREISAQALLEYFKPLKDFLEKENKMIEVLADYEVKGTQMCNELVKAEWDVATDSESQTKKDDYEKVVLKNSVFTKEFYENHFKNVKPEDYSDEKVQRQLKQLVTLGRDALDENRLRNLTNTQTTMETIYNTARICPFNNTECNLETSGLTLDPDMGRILSTSENYDELLWTWSEWREKTGKLMRTDYRNYLNMLNEAAKLNGKEDYGEIWREAYDDDNLIANVNKMWADVEPLYNELHTYVRRKLKSVYGAKMNDDDGLIEAHLLGNMWAQSWVNLYEKIKPFKEGSSIDISEGFKKNNYTVRKMFDDSNDFFTNLGLPDNQMSYGDTAVIEKPMNKTITCHASAWDFCDGEDFRIKMCTSINQEDYITVHHEMGHINYFILYKDQPLTLRTGANPAFHEAVGDLIALSVSTPKHLEKMNLLENYADNEADNINALFKMALERVAFLPFGLIIDMWRWDLFSGKVNETQWNQHWWKLREQYQKVKAPTARGEEFFDPGAKYHIPADVQYIAYFLAHILEFQLHRSLCITAGEYDPQNSTKPLHKCDIDQSKEAGKLIRDGLSLGMSKHWSEALKAMTGETEITGKALVEYFKPLYEYLKKENENSSTIIRLNIFVFILAVALKYIL</sequence>
<accession>A0A9P0J5F0</accession>
<dbReference type="GO" id="GO:0004180">
    <property type="term" value="F:carboxypeptidase activity"/>
    <property type="evidence" value="ECO:0007669"/>
    <property type="project" value="UniProtKB-KW"/>
</dbReference>
<keyword evidence="7 16" id="KW-0862">Zinc</keyword>
<keyword evidence="2 21" id="KW-0121">Carboxypeptidase</keyword>
<protein>
    <recommendedName>
        <fullName evidence="12 21">Angiotensin-converting enzyme</fullName>
        <ecNumber evidence="21">3.4.-.-</ecNumber>
    </recommendedName>
</protein>
<comment type="cofactor">
    <cofactor evidence="21">
        <name>Zn(2+)</name>
        <dbReference type="ChEBI" id="CHEBI:29105"/>
    </cofactor>
    <text evidence="21">Binds 2 Zn(2+) ions per subunit.</text>
</comment>
<feature type="disulfide bond" evidence="17">
    <location>
        <begin position="530"/>
        <end position="549"/>
    </location>
</feature>
<feature type="glycosylation site" description="N-linked (GlcNAc...) asparagine; partial" evidence="14">
    <location>
        <position position="721"/>
    </location>
</feature>
<evidence type="ECO:0000256" key="21">
    <source>
        <dbReference type="RuleBase" id="RU361144"/>
    </source>
</evidence>
<dbReference type="EC" id="3.4.-.-" evidence="21"/>
<feature type="disulfide bond" evidence="17 20">
    <location>
        <begin position="344"/>
        <end position="362"/>
    </location>
</feature>
<dbReference type="FunFam" id="1.10.1370.30:FF:000004">
    <property type="entry name" value="Angiotensin-converting enzyme"/>
    <property type="match status" value="2"/>
</dbReference>
<evidence type="ECO:0000256" key="1">
    <source>
        <dbReference type="ARBA" id="ARBA00008139"/>
    </source>
</evidence>
<proteinExistence type="inferred from homology"/>
<evidence type="ECO:0000256" key="13">
    <source>
        <dbReference type="PIRSR" id="PIRSR601548-1"/>
    </source>
</evidence>
<feature type="binding site" evidence="16">
    <location>
        <position position="403"/>
    </location>
    <ligand>
        <name>Zn(2+)</name>
        <dbReference type="ChEBI" id="CHEBI:29105"/>
        <label>1</label>
        <note>catalytic</note>
    </ligand>
</feature>
<keyword evidence="24" id="KW-1185">Reference proteome</keyword>
<evidence type="ECO:0000256" key="17">
    <source>
        <dbReference type="PIRSR" id="PIRSR601548-4"/>
    </source>
</evidence>
<comment type="similarity">
    <text evidence="1 20 21">Belongs to the peptidase M2 family.</text>
</comment>
<evidence type="ECO:0000256" key="7">
    <source>
        <dbReference type="ARBA" id="ARBA00022833"/>
    </source>
</evidence>
<dbReference type="Proteomes" id="UP001153620">
    <property type="component" value="Chromosome 3"/>
</dbReference>
<evidence type="ECO:0000256" key="18">
    <source>
        <dbReference type="PIRSR" id="PIRSR601548-5"/>
    </source>
</evidence>
<feature type="active site" description="Proton acceptor 1" evidence="13">
    <location>
        <position position="376"/>
    </location>
</feature>
<keyword evidence="6 21" id="KW-0378">Hydrolase</keyword>
<dbReference type="InterPro" id="IPR001548">
    <property type="entry name" value="Peptidase_M2"/>
</dbReference>
<dbReference type="PROSITE" id="PS52011">
    <property type="entry name" value="PEPTIDASE_M2"/>
    <property type="match status" value="2"/>
</dbReference>
<dbReference type="Pfam" id="PF01401">
    <property type="entry name" value="Peptidase_M2"/>
    <property type="match status" value="2"/>
</dbReference>
<evidence type="ECO:0000256" key="2">
    <source>
        <dbReference type="ARBA" id="ARBA00022645"/>
    </source>
</evidence>